<feature type="region of interest" description="Disordered" evidence="6">
    <location>
        <begin position="1"/>
        <end position="26"/>
    </location>
</feature>
<evidence type="ECO:0000256" key="3">
    <source>
        <dbReference type="ARBA" id="ARBA00022692"/>
    </source>
</evidence>
<keyword evidence="5 7" id="KW-0472">Membrane</keyword>
<feature type="transmembrane region" description="Helical" evidence="7">
    <location>
        <begin position="244"/>
        <end position="265"/>
    </location>
</feature>
<feature type="transmembrane region" description="Helical" evidence="7">
    <location>
        <begin position="212"/>
        <end position="232"/>
    </location>
</feature>
<keyword evidence="4 7" id="KW-1133">Transmembrane helix</keyword>
<feature type="transmembrane region" description="Helical" evidence="7">
    <location>
        <begin position="302"/>
        <end position="320"/>
    </location>
</feature>
<dbReference type="PANTHER" id="PTHR32322:SF18">
    <property type="entry name" value="S-ADENOSYLMETHIONINE_S-ADENOSYLHOMOCYSTEINE TRANSPORTER"/>
    <property type="match status" value="1"/>
</dbReference>
<proteinExistence type="predicted"/>
<name>A0ABV8UP14_9PROT</name>
<feature type="transmembrane region" description="Helical" evidence="7">
    <location>
        <begin position="277"/>
        <end position="296"/>
    </location>
</feature>
<feature type="transmembrane region" description="Helical" evidence="7">
    <location>
        <begin position="64"/>
        <end position="83"/>
    </location>
</feature>
<dbReference type="Pfam" id="PF00892">
    <property type="entry name" value="EamA"/>
    <property type="match status" value="2"/>
</dbReference>
<comment type="subcellular location">
    <subcellularLocation>
        <location evidence="1">Cell membrane</location>
        <topology evidence="1">Multi-pass membrane protein</topology>
    </subcellularLocation>
</comment>
<keyword evidence="2" id="KW-1003">Cell membrane</keyword>
<evidence type="ECO:0000256" key="1">
    <source>
        <dbReference type="ARBA" id="ARBA00004651"/>
    </source>
</evidence>
<dbReference type="InterPro" id="IPR050638">
    <property type="entry name" value="AA-Vitamin_Transporters"/>
</dbReference>
<evidence type="ECO:0000313" key="10">
    <source>
        <dbReference type="Proteomes" id="UP001595799"/>
    </source>
</evidence>
<dbReference type="EMBL" id="JBHSCW010000010">
    <property type="protein sequence ID" value="MFC4353017.1"/>
    <property type="molecule type" value="Genomic_DNA"/>
</dbReference>
<dbReference type="InterPro" id="IPR000620">
    <property type="entry name" value="EamA_dom"/>
</dbReference>
<reference evidence="10" key="1">
    <citation type="journal article" date="2019" name="Int. J. Syst. Evol. Microbiol.">
        <title>The Global Catalogue of Microorganisms (GCM) 10K type strain sequencing project: providing services to taxonomists for standard genome sequencing and annotation.</title>
        <authorList>
            <consortium name="The Broad Institute Genomics Platform"/>
            <consortium name="The Broad Institute Genome Sequencing Center for Infectious Disease"/>
            <person name="Wu L."/>
            <person name="Ma J."/>
        </authorList>
    </citation>
    <scope>NUCLEOTIDE SEQUENCE [LARGE SCALE GENOMIC DNA]</scope>
    <source>
        <strain evidence="10">CECT 8472</strain>
    </source>
</reference>
<dbReference type="RefSeq" id="WP_382423392.1">
    <property type="nucleotide sequence ID" value="NZ_JBHSCW010000010.1"/>
</dbReference>
<feature type="domain" description="EamA" evidence="8">
    <location>
        <begin position="184"/>
        <end position="318"/>
    </location>
</feature>
<dbReference type="Proteomes" id="UP001595799">
    <property type="component" value="Unassembled WGS sequence"/>
</dbReference>
<feature type="transmembrane region" description="Helical" evidence="7">
    <location>
        <begin position="95"/>
        <end position="119"/>
    </location>
</feature>
<feature type="domain" description="EamA" evidence="8">
    <location>
        <begin position="37"/>
        <end position="169"/>
    </location>
</feature>
<feature type="transmembrane region" description="Helical" evidence="7">
    <location>
        <begin position="187"/>
        <end position="203"/>
    </location>
</feature>
<organism evidence="9 10">
    <name type="scientific">Fodinicurvata halophila</name>
    <dbReference type="NCBI Taxonomy" id="1419723"/>
    <lineage>
        <taxon>Bacteria</taxon>
        <taxon>Pseudomonadati</taxon>
        <taxon>Pseudomonadota</taxon>
        <taxon>Alphaproteobacteria</taxon>
        <taxon>Rhodospirillales</taxon>
        <taxon>Rhodovibrionaceae</taxon>
        <taxon>Fodinicurvata</taxon>
    </lineage>
</organism>
<dbReference type="InterPro" id="IPR037185">
    <property type="entry name" value="EmrE-like"/>
</dbReference>
<gene>
    <name evidence="9" type="ORF">ACFOW6_15815</name>
</gene>
<keyword evidence="3 7" id="KW-0812">Transmembrane</keyword>
<evidence type="ECO:0000256" key="7">
    <source>
        <dbReference type="SAM" id="Phobius"/>
    </source>
</evidence>
<evidence type="ECO:0000259" key="8">
    <source>
        <dbReference type="Pfam" id="PF00892"/>
    </source>
</evidence>
<dbReference type="PANTHER" id="PTHR32322">
    <property type="entry name" value="INNER MEMBRANE TRANSPORTER"/>
    <property type="match status" value="1"/>
</dbReference>
<feature type="transmembrane region" description="Helical" evidence="7">
    <location>
        <begin position="158"/>
        <end position="181"/>
    </location>
</feature>
<evidence type="ECO:0000256" key="6">
    <source>
        <dbReference type="SAM" id="MobiDB-lite"/>
    </source>
</evidence>
<feature type="transmembrane region" description="Helical" evidence="7">
    <location>
        <begin position="37"/>
        <end position="58"/>
    </location>
</feature>
<evidence type="ECO:0000313" key="9">
    <source>
        <dbReference type="EMBL" id="MFC4353017.1"/>
    </source>
</evidence>
<accession>A0ABV8UP14</accession>
<evidence type="ECO:0000256" key="2">
    <source>
        <dbReference type="ARBA" id="ARBA00022475"/>
    </source>
</evidence>
<evidence type="ECO:0000256" key="5">
    <source>
        <dbReference type="ARBA" id="ARBA00023136"/>
    </source>
</evidence>
<dbReference type="SUPFAM" id="SSF103481">
    <property type="entry name" value="Multidrug resistance efflux transporter EmrE"/>
    <property type="match status" value="2"/>
</dbReference>
<keyword evidence="10" id="KW-1185">Reference proteome</keyword>
<evidence type="ECO:0000256" key="4">
    <source>
        <dbReference type="ARBA" id="ARBA00022989"/>
    </source>
</evidence>
<protein>
    <submittedName>
        <fullName evidence="9">DMT family transporter</fullName>
    </submittedName>
</protein>
<feature type="transmembrane region" description="Helical" evidence="7">
    <location>
        <begin position="125"/>
        <end position="146"/>
    </location>
</feature>
<comment type="caution">
    <text evidence="9">The sequence shown here is derived from an EMBL/GenBank/DDBJ whole genome shotgun (WGS) entry which is preliminary data.</text>
</comment>
<sequence length="332" mass="36195">MSEGSSSQAPEGDAPSAPAKRPRSPKRLPGQLFDMPYLLLLAATLCWAGNVVLGRAVYEFVPPVALGFMRWSLALLILLPFTWRRTLRDWRVIRRSLPAVLLLSVTGLAAFSTLVYVALNHTVALHGALLQSTIPVLIVLFSFLVFRDTMTPKQLVGVGLSIVGATIIVGQGNPLALLSIRFNPGDLILMVAFCCYALYSVFLRKRPQVHPLSFMTVIVALAALFLLPAFLLELSFGRQPQADLATLASVLYVACFASLLAYVCFNRGVELIGANRSGQFIHLIPVFGSLMAVVFLGERLHWYHGVGVVFTGVGVYLAAFRRVAEPRRSGKG</sequence>